<dbReference type="Proteomes" id="UP001057455">
    <property type="component" value="Unassembled WGS sequence"/>
</dbReference>
<feature type="domain" description="Core" evidence="5">
    <location>
        <begin position="399"/>
        <end position="500"/>
    </location>
</feature>
<evidence type="ECO:0000256" key="4">
    <source>
        <dbReference type="SAM" id="MobiDB-lite"/>
    </source>
</evidence>
<evidence type="ECO:0000256" key="1">
    <source>
        <dbReference type="ARBA" id="ARBA00005151"/>
    </source>
</evidence>
<dbReference type="InterPro" id="IPR035903">
    <property type="entry name" value="HesB-like_dom_sf"/>
</dbReference>
<dbReference type="GO" id="GO:0016226">
    <property type="term" value="P:iron-sulfur cluster assembly"/>
    <property type="evidence" value="ECO:0007669"/>
    <property type="project" value="InterPro"/>
</dbReference>
<dbReference type="Gene3D" id="2.60.300.12">
    <property type="entry name" value="HesB-like domain"/>
    <property type="match status" value="1"/>
</dbReference>
<dbReference type="AlphaFoldDB" id="A0A9W5T946"/>
<dbReference type="NCBIfam" id="TIGR00049">
    <property type="entry name" value="iron-sulfur cluster assembly accessory protein"/>
    <property type="match status" value="1"/>
</dbReference>
<evidence type="ECO:0000313" key="6">
    <source>
        <dbReference type="EMBL" id="GFE53311.1"/>
    </source>
</evidence>
<organism evidence="6 7">
    <name type="scientific">Babesia ovis</name>
    <dbReference type="NCBI Taxonomy" id="5869"/>
    <lineage>
        <taxon>Eukaryota</taxon>
        <taxon>Sar</taxon>
        <taxon>Alveolata</taxon>
        <taxon>Apicomplexa</taxon>
        <taxon>Aconoidasida</taxon>
        <taxon>Piroplasmida</taxon>
        <taxon>Babesiidae</taxon>
        <taxon>Babesia</taxon>
    </lineage>
</organism>
<protein>
    <submittedName>
        <fullName evidence="6">Iron-sulfur assembly protein</fullName>
    </submittedName>
</protein>
<dbReference type="GO" id="GO:0005739">
    <property type="term" value="C:mitochondrion"/>
    <property type="evidence" value="ECO:0007669"/>
    <property type="project" value="TreeGrafter"/>
</dbReference>
<dbReference type="GO" id="GO:0051537">
    <property type="term" value="F:2 iron, 2 sulfur cluster binding"/>
    <property type="evidence" value="ECO:0007669"/>
    <property type="project" value="TreeGrafter"/>
</dbReference>
<keyword evidence="3" id="KW-0411">Iron-sulfur</keyword>
<feature type="region of interest" description="Disordered" evidence="4">
    <location>
        <begin position="1"/>
        <end position="44"/>
    </location>
</feature>
<dbReference type="PANTHER" id="PTHR43011:SF1">
    <property type="entry name" value="IRON-SULFUR CLUSTER ASSEMBLY 2 HOMOLOG, MITOCHONDRIAL"/>
    <property type="match status" value="1"/>
</dbReference>
<reference evidence="6" key="1">
    <citation type="submission" date="2019-12" db="EMBL/GenBank/DDBJ databases">
        <title>Genome sequence of Babesia ovis.</title>
        <authorList>
            <person name="Yamagishi J."/>
            <person name="Sevinc F."/>
            <person name="Xuan X."/>
        </authorList>
    </citation>
    <scope>NUCLEOTIDE SEQUENCE</scope>
    <source>
        <strain evidence="6">Selcuk</strain>
    </source>
</reference>
<comment type="similarity">
    <text evidence="2">Belongs to the HesB/IscA family.</text>
</comment>
<sequence>MGKVKSFFRGLSCPKSHNSKGEDITNQHNVTNNPTGVRKNQDDYGSRNIELENQLREVRVENFSFSAPISSREINEERVTSEIEEYENSTDSDTSLYRNQDIALIALCNTLRLKVRHNLLVALLCLQQKSIRLHLLRNFLKKVLFVINRNQDNFAREAVITLRQYRVPLLKENLIQAGVTIVNLVLDKRQRIDLIEVLSILRGEYASCGVNKPGCTNTEGSTDDNKGKVGTESVVLINTCSKIDDSANALTDCGNCLKQTNVIGTQSGCAKQAEVTEPRLKLQGNTHRGYKEGKGFNQRSSSRGVTEIRVDKNTNGDTKTPELKEQARWDIIRDSKERSAIERQKIGENIFRNAIKNIEFNVPAVVEHKPNVVWELEFFTTEPYTGHNMIGVSNMLRSVTFSPKAVERLKVLANQYDKRGLVISVTGGGCSGFQYHFNLVEHTDNLRCIYDRDNCIKVFSDDATMELIASCTIDYEVNLVGSKFVLNNIKNVAKRCSCGNSFDLKN</sequence>
<dbReference type="EMBL" id="BLIY01000006">
    <property type="protein sequence ID" value="GFE53311.1"/>
    <property type="molecule type" value="Genomic_DNA"/>
</dbReference>
<evidence type="ECO:0000256" key="3">
    <source>
        <dbReference type="ARBA" id="ARBA00022485"/>
    </source>
</evidence>
<comment type="pathway">
    <text evidence="1">Cofactor biosynthesis; iron-sulfur cluster biosynthesis.</text>
</comment>
<proteinExistence type="inferred from homology"/>
<accession>A0A9W5T946</accession>
<gene>
    <name evidence="6" type="ORF">BaOVIS_007150</name>
</gene>
<dbReference type="SUPFAM" id="SSF89360">
    <property type="entry name" value="HesB-like domain"/>
    <property type="match status" value="1"/>
</dbReference>
<dbReference type="GO" id="GO:0051539">
    <property type="term" value="F:4 iron, 4 sulfur cluster binding"/>
    <property type="evidence" value="ECO:0007669"/>
    <property type="project" value="UniProtKB-KW"/>
</dbReference>
<keyword evidence="7" id="KW-1185">Reference proteome</keyword>
<keyword evidence="3" id="KW-0408">Iron</keyword>
<name>A0A9W5T946_BABOV</name>
<dbReference type="InterPro" id="IPR016092">
    <property type="entry name" value="ATAP"/>
</dbReference>
<feature type="compositionally biased region" description="Polar residues" evidence="4">
    <location>
        <begin position="26"/>
        <end position="35"/>
    </location>
</feature>
<evidence type="ECO:0000256" key="2">
    <source>
        <dbReference type="ARBA" id="ARBA00006718"/>
    </source>
</evidence>
<dbReference type="GO" id="GO:0005506">
    <property type="term" value="F:iron ion binding"/>
    <property type="evidence" value="ECO:0007669"/>
    <property type="project" value="TreeGrafter"/>
</dbReference>
<keyword evidence="3" id="KW-0479">Metal-binding</keyword>
<comment type="caution">
    <text evidence="6">The sequence shown here is derived from an EMBL/GenBank/DDBJ whole genome shotgun (WGS) entry which is preliminary data.</text>
</comment>
<dbReference type="PANTHER" id="PTHR43011">
    <property type="entry name" value="IRON-SULFUR CLUSTER ASSEMBLY 2 HOMOLOG, MITOCHONDRIAL"/>
    <property type="match status" value="1"/>
</dbReference>
<keyword evidence="3" id="KW-0004">4Fe-4S</keyword>
<dbReference type="OrthoDB" id="365915at2759"/>
<evidence type="ECO:0000259" key="5">
    <source>
        <dbReference type="Pfam" id="PF01521"/>
    </source>
</evidence>
<dbReference type="InterPro" id="IPR000361">
    <property type="entry name" value="ATAP_core_dom"/>
</dbReference>
<evidence type="ECO:0000313" key="7">
    <source>
        <dbReference type="Proteomes" id="UP001057455"/>
    </source>
</evidence>
<dbReference type="Pfam" id="PF01521">
    <property type="entry name" value="Fe-S_biosyn"/>
    <property type="match status" value="1"/>
</dbReference>